<protein>
    <recommendedName>
        <fullName evidence="5">Pleckstrin homology domain-containing family G member 7</fullName>
    </recommendedName>
</protein>
<accession>A0AAW2HEL6</accession>
<dbReference type="SMART" id="SM00233">
    <property type="entry name" value="PH"/>
    <property type="match status" value="1"/>
</dbReference>
<dbReference type="InterPro" id="IPR035899">
    <property type="entry name" value="DBL_dom_sf"/>
</dbReference>
<reference evidence="4" key="1">
    <citation type="journal article" date="2024" name="Gigascience">
        <title>Chromosome-level genome of the poultry shaft louse Menopon gallinae provides insight into the host-switching and adaptive evolution of parasitic lice.</title>
        <authorList>
            <person name="Xu Y."/>
            <person name="Ma L."/>
            <person name="Liu S."/>
            <person name="Liang Y."/>
            <person name="Liu Q."/>
            <person name="He Z."/>
            <person name="Tian L."/>
            <person name="Duan Y."/>
            <person name="Cai W."/>
            <person name="Li H."/>
            <person name="Song F."/>
        </authorList>
    </citation>
    <scope>NUCLEOTIDE SEQUENCE</scope>
    <source>
        <strain evidence="4">Cailab_2023a</strain>
    </source>
</reference>
<dbReference type="Gene3D" id="2.30.29.30">
    <property type="entry name" value="Pleckstrin-homology domain (PH domain)/Phosphotyrosine-binding domain (PTB)"/>
    <property type="match status" value="1"/>
</dbReference>
<dbReference type="InterPro" id="IPR001331">
    <property type="entry name" value="GDS_CDC24_CS"/>
</dbReference>
<dbReference type="InterPro" id="IPR000219">
    <property type="entry name" value="DH_dom"/>
</dbReference>
<feature type="region of interest" description="Disordered" evidence="1">
    <location>
        <begin position="166"/>
        <end position="207"/>
    </location>
</feature>
<dbReference type="PROSITE" id="PS50010">
    <property type="entry name" value="DH_2"/>
    <property type="match status" value="1"/>
</dbReference>
<feature type="compositionally biased region" description="Basic and acidic residues" evidence="1">
    <location>
        <begin position="846"/>
        <end position="855"/>
    </location>
</feature>
<feature type="region of interest" description="Disordered" evidence="1">
    <location>
        <begin position="846"/>
        <end position="934"/>
    </location>
</feature>
<dbReference type="PROSITE" id="PS50003">
    <property type="entry name" value="PH_DOMAIN"/>
    <property type="match status" value="1"/>
</dbReference>
<evidence type="ECO:0008006" key="5">
    <source>
        <dbReference type="Google" id="ProtNLM"/>
    </source>
</evidence>
<dbReference type="GO" id="GO:0005085">
    <property type="term" value="F:guanyl-nucleotide exchange factor activity"/>
    <property type="evidence" value="ECO:0007669"/>
    <property type="project" value="InterPro"/>
</dbReference>
<dbReference type="InterPro" id="IPR011993">
    <property type="entry name" value="PH-like_dom_sf"/>
</dbReference>
<comment type="caution">
    <text evidence="4">The sequence shown here is derived from an EMBL/GenBank/DDBJ whole genome shotgun (WGS) entry which is preliminary data.</text>
</comment>
<evidence type="ECO:0000259" key="3">
    <source>
        <dbReference type="PROSITE" id="PS50010"/>
    </source>
</evidence>
<dbReference type="PROSITE" id="PS00741">
    <property type="entry name" value="DH_1"/>
    <property type="match status" value="1"/>
</dbReference>
<evidence type="ECO:0000313" key="4">
    <source>
        <dbReference type="EMBL" id="KAL0267948.1"/>
    </source>
</evidence>
<dbReference type="PANTHER" id="PTHR13217:SF6">
    <property type="entry name" value="PLECKSTRIN HOMOLOGY DOMAIN-CONTAINING FAMILY G MEMBER 7"/>
    <property type="match status" value="1"/>
</dbReference>
<dbReference type="PANTHER" id="PTHR13217">
    <property type="entry name" value="PLECKSTRIN HOMOLOGY DOMAIN-CONTAINING FAMILY G MEMBER 7"/>
    <property type="match status" value="1"/>
</dbReference>
<feature type="compositionally biased region" description="Low complexity" evidence="1">
    <location>
        <begin position="258"/>
        <end position="269"/>
    </location>
</feature>
<feature type="domain" description="DH" evidence="3">
    <location>
        <begin position="995"/>
        <end position="1190"/>
    </location>
</feature>
<dbReference type="InterPro" id="IPR001849">
    <property type="entry name" value="PH_domain"/>
</dbReference>
<evidence type="ECO:0000259" key="2">
    <source>
        <dbReference type="PROSITE" id="PS50003"/>
    </source>
</evidence>
<proteinExistence type="predicted"/>
<feature type="compositionally biased region" description="Polar residues" evidence="1">
    <location>
        <begin position="179"/>
        <end position="196"/>
    </location>
</feature>
<gene>
    <name evidence="4" type="ORF">PYX00_010071</name>
</gene>
<organism evidence="4">
    <name type="scientific">Menopon gallinae</name>
    <name type="common">poultry shaft louse</name>
    <dbReference type="NCBI Taxonomy" id="328185"/>
    <lineage>
        <taxon>Eukaryota</taxon>
        <taxon>Metazoa</taxon>
        <taxon>Ecdysozoa</taxon>
        <taxon>Arthropoda</taxon>
        <taxon>Hexapoda</taxon>
        <taxon>Insecta</taxon>
        <taxon>Pterygota</taxon>
        <taxon>Neoptera</taxon>
        <taxon>Paraneoptera</taxon>
        <taxon>Psocodea</taxon>
        <taxon>Troctomorpha</taxon>
        <taxon>Phthiraptera</taxon>
        <taxon>Amblycera</taxon>
        <taxon>Menoponidae</taxon>
        <taxon>Menopon</taxon>
    </lineage>
</organism>
<feature type="domain" description="PH" evidence="2">
    <location>
        <begin position="1244"/>
        <end position="1375"/>
    </location>
</feature>
<dbReference type="CDD" id="cd13245">
    <property type="entry name" value="PH_PLEKHG7"/>
    <property type="match status" value="1"/>
</dbReference>
<feature type="region of interest" description="Disordered" evidence="1">
    <location>
        <begin position="377"/>
        <end position="420"/>
    </location>
</feature>
<sequence>MEGANSWALFRTMSFISSRAKAFKERFSHRQRSLSDSWMDQTSLDYTNIDDTCGAPAFEGGGSMLSLLDDNAEWGPSIVVQRSKSLESMSTYHRPSIATIYSSAVPLQCTQSSASIAVTPNSRRSSTIMQSVPLPKRSEQLSVPSCEYIPQFFSTPLLQSPAVGGDDDLLMSFGPSDDGTATQFPDSRSSSRTIHQPSPSPILSRSRPCVPKAILSTSCNHITDSDIPKIPGPPSTPKKMRPHSAYSLDPGAFDNSKDSPSLLDLSNESLDNKPLIDMSSPPQRRKSRPLSCISFDPLLNQEQENQVPHTSSIPNLTKETSPIPKIKAPPSSPRSKTKLSSTRSLNPFVRQTDFFHFNNQSTSIPNLNLKCSDSAKTSPFGLPAEPQRTEKPPQPESAFKPVFAESDQSEKSTLTARTPYKKKMSISSSSLTLNLHNRKSPMPFDPEQWRKYVEETFPSIQETGECSIKTEKPKTKNATNEKIKEKALPQVLKKQRQYSKLKHQSSMDESRHYRVDQTVGNDANARLMEKRRTFLMRKQNNSAPDTMDDEDVEIPRVACKEKEVNSVNLCLGGRCRARGSDSSILLPTIKLEPEVGIEHLDDLKYPDADPPCHFCSQQTSTSIHDENRLKIVSGGLVRKRDGSRDDSANHYMNLPSPMIHNENGDPDQVFRSKCSATPKDDLDQIQNNFLDELKEAQPPPSAFSRRRAIVTSKLTTSNLDDHKLSWSSNYNTPRNRRSSIVVIPPMQICPGDLLVYSKVLTNRQKTLDLESSAQCLNFESDESRKGKNTWSLLKLFERSNRGKSGSIGGLDEVLGCIQRAEFEDEELSYYRGLSWFEFYTKVEEKRRKREGKAETDTSNPSDDGTKEPSSPTGSRVLPGTSKTAELFNFETTVDIEAMPGTDLSKSPTRSDRSPLSEPTKPKKSEKPEKQENTVKKLHRKLVRAQSERCFERSRLPSWRVKEKPLPIKPSPLVQTLSEKSLLVSPVSTTSQGEYKRREAVWDLFQSECAFLFDHLMVLKNVFLEPLKRIQVEGYAMFAEPQLLFGNLDELCSVTHNFCKSFIRILLAKVGPDGELPTTEVLAQLFQKNEDADFLSQAYHCYALNYINALNYLETLRTYTEFCEFEKWCNKDARCKKLQLTDLLVAPVQHIMKVPLILKEVESRTENLNEKVIISQILEIEEKSIRELDDKMKWLKNFERLLEIQRNIFWPSVQELDPKIFVPDFLKPALQRQPCDRIIVSPRRQIIIEGQLQILDSGKAQEVFVVLFDDMLLITKRKKGLSKKKSTLSENWASSCRSSANTESSMRYVVYKQPLSLDRFFVYDISLPESVSCRLEFAFVLVVMNRFQQVVTIHSFQTSSDQVKQNWVTKLRETQEKWKKTLENTMFRPVSPQDSRNQNAGLAAELSVCESMSTCVGGRSQLSVCGKSFASVCSSSADLCSTVDRSSPLPGPSPARHSSEDDDSESMYPSLKLAPSATKHKKSF</sequence>
<dbReference type="Pfam" id="PF00621">
    <property type="entry name" value="RhoGEF"/>
    <property type="match status" value="1"/>
</dbReference>
<dbReference type="InterPro" id="IPR040181">
    <property type="entry name" value="PKHG5/7"/>
</dbReference>
<feature type="region of interest" description="Disordered" evidence="1">
    <location>
        <begin position="1442"/>
        <end position="1483"/>
    </location>
</feature>
<feature type="compositionally biased region" description="Polar residues" evidence="1">
    <location>
        <begin position="300"/>
        <end position="320"/>
    </location>
</feature>
<dbReference type="SUPFAM" id="SSF50729">
    <property type="entry name" value="PH domain-like"/>
    <property type="match status" value="1"/>
</dbReference>
<dbReference type="Gene3D" id="1.20.900.10">
    <property type="entry name" value="Dbl homology (DH) domain"/>
    <property type="match status" value="1"/>
</dbReference>
<feature type="region of interest" description="Disordered" evidence="1">
    <location>
        <begin position="221"/>
        <end position="344"/>
    </location>
</feature>
<dbReference type="SMART" id="SM00325">
    <property type="entry name" value="RhoGEF"/>
    <property type="match status" value="1"/>
</dbReference>
<feature type="compositionally biased region" description="Basic and acidic residues" evidence="1">
    <location>
        <begin position="908"/>
        <end position="934"/>
    </location>
</feature>
<dbReference type="SUPFAM" id="SSF48065">
    <property type="entry name" value="DBL homology domain (DH-domain)"/>
    <property type="match status" value="1"/>
</dbReference>
<dbReference type="GO" id="GO:0007266">
    <property type="term" value="P:Rho protein signal transduction"/>
    <property type="evidence" value="ECO:0007669"/>
    <property type="project" value="TreeGrafter"/>
</dbReference>
<feature type="compositionally biased region" description="Polar residues" evidence="1">
    <location>
        <begin position="856"/>
        <end position="873"/>
    </location>
</feature>
<evidence type="ECO:0000256" key="1">
    <source>
        <dbReference type="SAM" id="MobiDB-lite"/>
    </source>
</evidence>
<dbReference type="EMBL" id="JARGDH010000005">
    <property type="protein sequence ID" value="KAL0267948.1"/>
    <property type="molecule type" value="Genomic_DNA"/>
</dbReference>
<name>A0AAW2HEL6_9NEOP</name>